<evidence type="ECO:0000256" key="6">
    <source>
        <dbReference type="ARBA" id="ARBA00023122"/>
    </source>
</evidence>
<gene>
    <name evidence="14" type="ORF">ANBU17_18440</name>
</gene>
<dbReference type="InterPro" id="IPR044751">
    <property type="entry name" value="Ion_transp-like_CBS"/>
</dbReference>
<feature type="domain" description="CNNM transmembrane" evidence="13">
    <location>
        <begin position="1"/>
        <end position="189"/>
    </location>
</feature>
<feature type="domain" description="CBS" evidence="12">
    <location>
        <begin position="208"/>
        <end position="268"/>
    </location>
</feature>
<evidence type="ECO:0000259" key="12">
    <source>
        <dbReference type="PROSITE" id="PS51371"/>
    </source>
</evidence>
<dbReference type="EMBL" id="BLYI01000043">
    <property type="protein sequence ID" value="GFO85497.1"/>
    <property type="molecule type" value="Genomic_DNA"/>
</dbReference>
<feature type="transmembrane region" description="Helical" evidence="10">
    <location>
        <begin position="87"/>
        <end position="107"/>
    </location>
</feature>
<feature type="domain" description="CBS" evidence="12">
    <location>
        <begin position="274"/>
        <end position="331"/>
    </location>
</feature>
<dbReference type="InterPro" id="IPR005170">
    <property type="entry name" value="Transptr-assoc_dom"/>
</dbReference>
<dbReference type="InterPro" id="IPR046342">
    <property type="entry name" value="CBS_dom_sf"/>
</dbReference>
<dbReference type="InterPro" id="IPR036318">
    <property type="entry name" value="FAD-bd_PCMH-like_sf"/>
</dbReference>
<evidence type="ECO:0000256" key="10">
    <source>
        <dbReference type="SAM" id="Phobius"/>
    </source>
</evidence>
<keyword evidence="4" id="KW-0677">Repeat</keyword>
<name>A0A916Q6Z9_9FIRM</name>
<keyword evidence="5 9" id="KW-1133">Transmembrane helix</keyword>
<evidence type="ECO:0000313" key="15">
    <source>
        <dbReference type="Proteomes" id="UP000613208"/>
    </source>
</evidence>
<comment type="subcellular location">
    <subcellularLocation>
        <location evidence="1">Membrane</location>
        <topology evidence="1">Multi-pass membrane protein</topology>
    </subcellularLocation>
</comment>
<protein>
    <submittedName>
        <fullName evidence="14">Membrane protein</fullName>
    </submittedName>
</protein>
<feature type="signal peptide" evidence="11">
    <location>
        <begin position="1"/>
        <end position="25"/>
    </location>
</feature>
<dbReference type="InterPro" id="IPR016169">
    <property type="entry name" value="FAD-bd_PCMH_sub2"/>
</dbReference>
<dbReference type="InterPro" id="IPR000644">
    <property type="entry name" value="CBS_dom"/>
</dbReference>
<comment type="caution">
    <text evidence="14">The sequence shown here is derived from an EMBL/GenBank/DDBJ whole genome shotgun (WGS) entry which is preliminary data.</text>
</comment>
<dbReference type="AlphaFoldDB" id="A0A916Q6Z9"/>
<dbReference type="Pfam" id="PF00571">
    <property type="entry name" value="CBS"/>
    <property type="match status" value="2"/>
</dbReference>
<dbReference type="RefSeq" id="WP_243282598.1">
    <property type="nucleotide sequence ID" value="NZ_BLYI01000043.1"/>
</dbReference>
<evidence type="ECO:0000256" key="9">
    <source>
        <dbReference type="PROSITE-ProRule" id="PRU01193"/>
    </source>
</evidence>
<dbReference type="SUPFAM" id="SSF56176">
    <property type="entry name" value="FAD-binding/transporter-associated domain-like"/>
    <property type="match status" value="1"/>
</dbReference>
<proteinExistence type="inferred from homology"/>
<keyword evidence="6 8" id="KW-0129">CBS domain</keyword>
<dbReference type="CDD" id="cd04590">
    <property type="entry name" value="CBS_pair_CorC_HlyC_assoc"/>
    <property type="match status" value="1"/>
</dbReference>
<evidence type="ECO:0000256" key="3">
    <source>
        <dbReference type="ARBA" id="ARBA00022692"/>
    </source>
</evidence>
<dbReference type="Gene3D" id="3.10.580.10">
    <property type="entry name" value="CBS-domain"/>
    <property type="match status" value="1"/>
</dbReference>
<dbReference type="Pfam" id="PF03471">
    <property type="entry name" value="CorC_HlyC"/>
    <property type="match status" value="1"/>
</dbReference>
<keyword evidence="11" id="KW-0732">Signal</keyword>
<evidence type="ECO:0000256" key="2">
    <source>
        <dbReference type="ARBA" id="ARBA00006337"/>
    </source>
</evidence>
<comment type="similarity">
    <text evidence="2">Belongs to the UPF0053 family.</text>
</comment>
<keyword evidence="3 9" id="KW-0812">Transmembrane</keyword>
<dbReference type="InterPro" id="IPR002550">
    <property type="entry name" value="CNNM"/>
</dbReference>
<dbReference type="FunFam" id="3.10.580.10:FF:000002">
    <property type="entry name" value="Magnesium/cobalt efflux protein CorC"/>
    <property type="match status" value="1"/>
</dbReference>
<reference evidence="14" key="1">
    <citation type="submission" date="2020-06" db="EMBL/GenBank/DDBJ databases">
        <title>Characterization of fructooligosaccharide metabolism and fructooligosaccharide-degrading enzymes in human commensal butyrate producers.</title>
        <authorList>
            <person name="Tanno H."/>
            <person name="Fujii T."/>
            <person name="Hirano K."/>
            <person name="Maeno S."/>
            <person name="Tonozuka T."/>
            <person name="Sakamoto M."/>
            <person name="Ohkuma M."/>
            <person name="Tochio T."/>
            <person name="Endo A."/>
        </authorList>
    </citation>
    <scope>NUCLEOTIDE SEQUENCE</scope>
    <source>
        <strain evidence="14">JCM 17466</strain>
    </source>
</reference>
<dbReference type="PROSITE" id="PS51371">
    <property type="entry name" value="CBS"/>
    <property type="match status" value="2"/>
</dbReference>
<dbReference type="SMART" id="SM01091">
    <property type="entry name" value="CorC_HlyC"/>
    <property type="match status" value="1"/>
</dbReference>
<feature type="transmembrane region" description="Helical" evidence="10">
    <location>
        <begin position="127"/>
        <end position="148"/>
    </location>
</feature>
<dbReference type="Pfam" id="PF01595">
    <property type="entry name" value="CNNM"/>
    <property type="match status" value="1"/>
</dbReference>
<feature type="chain" id="PRO_5037892607" evidence="11">
    <location>
        <begin position="26"/>
        <end position="425"/>
    </location>
</feature>
<evidence type="ECO:0000256" key="1">
    <source>
        <dbReference type="ARBA" id="ARBA00004141"/>
    </source>
</evidence>
<dbReference type="PANTHER" id="PTHR22777:SF17">
    <property type="entry name" value="UPF0053 PROTEIN SLL0260"/>
    <property type="match status" value="1"/>
</dbReference>
<dbReference type="Gene3D" id="3.30.465.10">
    <property type="match status" value="1"/>
</dbReference>
<organism evidence="14 15">
    <name type="scientific">Anaerostipes butyraticus</name>
    <dbReference type="NCBI Taxonomy" id="645466"/>
    <lineage>
        <taxon>Bacteria</taxon>
        <taxon>Bacillati</taxon>
        <taxon>Bacillota</taxon>
        <taxon>Clostridia</taxon>
        <taxon>Lachnospirales</taxon>
        <taxon>Lachnospiraceae</taxon>
        <taxon>Anaerostipes</taxon>
    </lineage>
</organism>
<evidence type="ECO:0000256" key="7">
    <source>
        <dbReference type="ARBA" id="ARBA00023136"/>
    </source>
</evidence>
<evidence type="ECO:0000256" key="5">
    <source>
        <dbReference type="ARBA" id="ARBA00022989"/>
    </source>
</evidence>
<keyword evidence="15" id="KW-1185">Reference proteome</keyword>
<evidence type="ECO:0000256" key="4">
    <source>
        <dbReference type="ARBA" id="ARBA00022737"/>
    </source>
</evidence>
<sequence>MNTSLVFQIAAILSLLALSGFFSSAETALTTVNPHSVSVLAEEGDKRARTLCRLIENPGQMLSGILIGNNLVNISLTSLSTSIAIEIFGNIGAGIAAGILTLLILLFGEITPKTFASVYNLRLALAYAPAISLMLRILSPLIVLIHKISRALLRLMKMDPDYTNQVMTEREIRTIVHAGYENGAIEEEEKQMLDNVFDFKNLTARDIMLPKVDISFVSLDASYDEVVNTFLQSGRSRLPVFRDTKDTVAGILYLKDLYFYCIRHETAGFCPKEIMRPAFFTYETQKVSDLLLQMKEQSLSFAIVLDEYGEAAGLITLEDIVEEIFGDIRDEYDSKKKAPFQKTKEGACLVSASMKLDDINSLLHLDLHSRDYESIGGYMIQLLGHLPKEGEQAQDHQAVFQVISAAGNRIRKIKITPFKQLNKKR</sequence>
<evidence type="ECO:0000259" key="13">
    <source>
        <dbReference type="PROSITE" id="PS51846"/>
    </source>
</evidence>
<dbReference type="Proteomes" id="UP000613208">
    <property type="component" value="Unassembled WGS sequence"/>
</dbReference>
<dbReference type="GO" id="GO:0005886">
    <property type="term" value="C:plasma membrane"/>
    <property type="evidence" value="ECO:0007669"/>
    <property type="project" value="TreeGrafter"/>
</dbReference>
<keyword evidence="7 9" id="KW-0472">Membrane</keyword>
<dbReference type="SUPFAM" id="SSF54631">
    <property type="entry name" value="CBS-domain pair"/>
    <property type="match status" value="1"/>
</dbReference>
<dbReference type="GO" id="GO:0050660">
    <property type="term" value="F:flavin adenine dinucleotide binding"/>
    <property type="evidence" value="ECO:0007669"/>
    <property type="project" value="InterPro"/>
</dbReference>
<evidence type="ECO:0000256" key="8">
    <source>
        <dbReference type="PROSITE-ProRule" id="PRU00703"/>
    </source>
</evidence>
<evidence type="ECO:0000313" key="14">
    <source>
        <dbReference type="EMBL" id="GFO85497.1"/>
    </source>
</evidence>
<dbReference type="PROSITE" id="PS51846">
    <property type="entry name" value="CNNM"/>
    <property type="match status" value="1"/>
</dbReference>
<evidence type="ECO:0000256" key="11">
    <source>
        <dbReference type="SAM" id="SignalP"/>
    </source>
</evidence>
<accession>A0A916Q6Z9</accession>
<dbReference type="PANTHER" id="PTHR22777">
    <property type="entry name" value="HEMOLYSIN-RELATED"/>
    <property type="match status" value="1"/>
</dbReference>